<dbReference type="InterPro" id="IPR044053">
    <property type="entry name" value="AsaB-like"/>
</dbReference>
<dbReference type="eggNOG" id="ENOG502Z9FC">
    <property type="taxonomic scope" value="Bacteria"/>
</dbReference>
<evidence type="ECO:0000256" key="1">
    <source>
        <dbReference type="SAM" id="MobiDB-lite"/>
    </source>
</evidence>
<dbReference type="RefSeq" id="WP_041953344.1">
    <property type="nucleotide sequence ID" value="NZ_JRPN01000001.1"/>
</dbReference>
<dbReference type="Proteomes" id="UP000030377">
    <property type="component" value="Unassembled WGS sequence"/>
</dbReference>
<feature type="region of interest" description="Disordered" evidence="1">
    <location>
        <begin position="27"/>
        <end position="48"/>
    </location>
</feature>
<accession>A0A0A3Y4J6</accession>
<sequence>MGLQETKIESLPFVTAELNYLAPTSGKPRTYAFDPPPGEPKSTSLPEPHQVPIFDARLIVDNFSLDREGFALVRHPTQVKDFYNDEEIRTVYYPAVEAFLRATLKADRVVIFDHTVRRRVEGAADIRDGGPRQPATRVHVDQTAVSGANRVREHLPDEADALLKGRVQVINLWRPIRGPLRDSPLAMADGTTIAPDDLVASDLIYPNRRGETYSVKYNPNHRWFYFPEMTPDEALLLKCYDSATDGRTRFGPHTAFVDPTTPADAAPRESIEVRTLVFHKQ</sequence>
<dbReference type="AlphaFoldDB" id="A0A0A3Y4J6"/>
<dbReference type="GO" id="GO:0016491">
    <property type="term" value="F:oxidoreductase activity"/>
    <property type="evidence" value="ECO:0007669"/>
    <property type="project" value="InterPro"/>
</dbReference>
<dbReference type="EMBL" id="JRPN01000001">
    <property type="protein sequence ID" value="KGT81652.1"/>
    <property type="molecule type" value="Genomic_DNA"/>
</dbReference>
<dbReference type="GO" id="GO:0008168">
    <property type="term" value="F:methyltransferase activity"/>
    <property type="evidence" value="ECO:0007669"/>
    <property type="project" value="UniProtKB-KW"/>
</dbReference>
<evidence type="ECO:0000313" key="3">
    <source>
        <dbReference type="Proteomes" id="UP000030377"/>
    </source>
</evidence>
<protein>
    <submittedName>
        <fullName evidence="2">Methyltransferase</fullName>
    </submittedName>
</protein>
<keyword evidence="2" id="KW-0489">Methyltransferase</keyword>
<evidence type="ECO:0000313" key="2">
    <source>
        <dbReference type="EMBL" id="KGT81652.1"/>
    </source>
</evidence>
<keyword evidence="2" id="KW-0808">Transferase</keyword>
<proteinExistence type="predicted"/>
<organism evidence="2 3">
    <name type="scientific">Bradyrhizobium japonicum</name>
    <dbReference type="NCBI Taxonomy" id="375"/>
    <lineage>
        <taxon>Bacteria</taxon>
        <taxon>Pseudomonadati</taxon>
        <taxon>Pseudomonadota</taxon>
        <taxon>Alphaproteobacteria</taxon>
        <taxon>Hyphomicrobiales</taxon>
        <taxon>Nitrobacteraceae</taxon>
        <taxon>Bradyrhizobium</taxon>
    </lineage>
</organism>
<dbReference type="NCBIfam" id="NF041278">
    <property type="entry name" value="CmcJ_NvfI_EfuI"/>
    <property type="match status" value="1"/>
</dbReference>
<name>A0A0A3Y4J6_BRAJP</name>
<dbReference type="STRING" id="375.BKD09_RS14075"/>
<dbReference type="PANTHER" id="PTHR34598:SF3">
    <property type="entry name" value="OXIDOREDUCTASE AN1597"/>
    <property type="match status" value="1"/>
</dbReference>
<reference evidence="2 3" key="1">
    <citation type="submission" date="2014-09" db="EMBL/GenBank/DDBJ databases">
        <title>Draft genome of Bradyrhizobium japonicum Is-34.</title>
        <authorList>
            <person name="Tsurumaru H."/>
            <person name="Yamakawa T."/>
            <person name="Hashimoto S."/>
            <person name="Okizaki K."/>
            <person name="Kanesaki Y."/>
            <person name="Yoshikawa H."/>
            <person name="Yajima S."/>
        </authorList>
    </citation>
    <scope>NUCLEOTIDE SEQUENCE [LARGE SCALE GENOMIC DNA]</scope>
    <source>
        <strain evidence="2 3">Is-34</strain>
    </source>
</reference>
<dbReference type="PANTHER" id="PTHR34598">
    <property type="entry name" value="BLL6449 PROTEIN"/>
    <property type="match status" value="1"/>
</dbReference>
<dbReference type="GO" id="GO:0032259">
    <property type="term" value="P:methylation"/>
    <property type="evidence" value="ECO:0007669"/>
    <property type="project" value="UniProtKB-KW"/>
</dbReference>
<gene>
    <name evidence="2" type="ORF">MA20_02620</name>
</gene>
<comment type="caution">
    <text evidence="2">The sequence shown here is derived from an EMBL/GenBank/DDBJ whole genome shotgun (WGS) entry which is preliminary data.</text>
</comment>